<evidence type="ECO:0000256" key="2">
    <source>
        <dbReference type="RuleBase" id="RU362080"/>
    </source>
</evidence>
<evidence type="ECO:0000256" key="1">
    <source>
        <dbReference type="ARBA" id="ARBA00009981"/>
    </source>
</evidence>
<comment type="caution">
    <text evidence="3">The sequence shown here is derived from an EMBL/GenBank/DDBJ whole genome shotgun (WGS) entry which is preliminary data.</text>
</comment>
<dbReference type="Gene3D" id="3.40.1620.10">
    <property type="entry name" value="YefM-like domain"/>
    <property type="match status" value="1"/>
</dbReference>
<dbReference type="InterPro" id="IPR006442">
    <property type="entry name" value="Antitoxin_Phd/YefM"/>
</dbReference>
<dbReference type="EMBL" id="LAVA02000044">
    <property type="protein sequence ID" value="OIJ66172.1"/>
    <property type="molecule type" value="Genomic_DNA"/>
</dbReference>
<comment type="similarity">
    <text evidence="1 2">Belongs to the phD/YefM antitoxin family.</text>
</comment>
<evidence type="ECO:0000313" key="4">
    <source>
        <dbReference type="Proteomes" id="UP000034196"/>
    </source>
</evidence>
<comment type="function">
    <text evidence="2">Antitoxin component of a type II toxin-antitoxin (TA) system.</text>
</comment>
<dbReference type="Pfam" id="PF02604">
    <property type="entry name" value="PhdYeFM_antitox"/>
    <property type="match status" value="1"/>
</dbReference>
<protein>
    <recommendedName>
        <fullName evidence="2">Antitoxin</fullName>
    </recommendedName>
</protein>
<dbReference type="InterPro" id="IPR036165">
    <property type="entry name" value="YefM-like_sf"/>
</dbReference>
<name>A0A1J4NXF7_9ACTN</name>
<dbReference type="OrthoDB" id="557859at2"/>
<proteinExistence type="inferred from homology"/>
<dbReference type="Proteomes" id="UP000034196">
    <property type="component" value="Unassembled WGS sequence"/>
</dbReference>
<dbReference type="STRING" id="1428628.WN71_020030"/>
<gene>
    <name evidence="3" type="ORF">WN71_020030</name>
</gene>
<accession>A0A1J4NXF7</accession>
<sequence length="95" mass="10496">MSTISVREFSYNPSAVFARVEKGETVEVTRHGNVIAILVPSGGPMERYAHLVAQGRIKLKAATAVNLADFPRYDVGDDAPDPLESLLAEREEYYQ</sequence>
<dbReference type="SUPFAM" id="SSF143120">
    <property type="entry name" value="YefM-like"/>
    <property type="match status" value="1"/>
</dbReference>
<dbReference type="AlphaFoldDB" id="A0A1J4NXF7"/>
<reference evidence="3" key="1">
    <citation type="submission" date="2016-10" db="EMBL/GenBank/DDBJ databases">
        <title>Genome sequence of Streptomyces mangrovisoli MUSC 149.</title>
        <authorList>
            <person name="Lee L.-H."/>
            <person name="Ser H.-L."/>
        </authorList>
    </citation>
    <scope>NUCLEOTIDE SEQUENCE [LARGE SCALE GENOMIC DNA]</scope>
    <source>
        <strain evidence="3">MUSC 149</strain>
    </source>
</reference>
<dbReference type="RefSeq" id="WP_046591676.1">
    <property type="nucleotide sequence ID" value="NZ_LAVA02000044.1"/>
</dbReference>
<evidence type="ECO:0000313" key="3">
    <source>
        <dbReference type="EMBL" id="OIJ66172.1"/>
    </source>
</evidence>
<organism evidence="3 4">
    <name type="scientific">Streptomyces mangrovisoli</name>
    <dbReference type="NCBI Taxonomy" id="1428628"/>
    <lineage>
        <taxon>Bacteria</taxon>
        <taxon>Bacillati</taxon>
        <taxon>Actinomycetota</taxon>
        <taxon>Actinomycetes</taxon>
        <taxon>Kitasatosporales</taxon>
        <taxon>Streptomycetaceae</taxon>
        <taxon>Streptomyces</taxon>
    </lineage>
</organism>
<keyword evidence="4" id="KW-1185">Reference proteome</keyword>